<dbReference type="EMBL" id="PJAI02000004">
    <property type="protein sequence ID" value="TYK66336.1"/>
    <property type="molecule type" value="Genomic_DNA"/>
</dbReference>
<gene>
    <name evidence="1" type="ORF">CWS31_005105</name>
</gene>
<dbReference type="RefSeq" id="WP_101345103.1">
    <property type="nucleotide sequence ID" value="NZ_PJAI02000004.1"/>
</dbReference>
<proteinExistence type="predicted"/>
<protein>
    <recommendedName>
        <fullName evidence="3">Solute-binding protein family 3/N-terminal domain-containing protein</fullName>
    </recommendedName>
</protein>
<dbReference type="Proteomes" id="UP000815846">
    <property type="component" value="Unassembled WGS sequence"/>
</dbReference>
<sequence length="279" mass="32317">MALYSHNSYSTSIVKLQLQQLSENKAAHSVEVIRRALEITEPEFGDFKLEILKITMSGSRMSQRLLEGKTVNTVFLPANKEWDEKALVIRVPVRLGLLNYRLLLINKTDIEKFSQVNTLDDLNLLQAGLTTDWQTTKIYKLQNLSYVDTGHFEGIFLMLNKHRFDYLPRGIYEVYDELEARKDQLTDIVVEPTLALNIPMYTYIYVSPKTPEIAKRLESGLRKILANGDLKKLLYKYYAADIERANLKSRKIIKIENPYYSQEEQQLAQDLFSNSLTLN</sequence>
<evidence type="ECO:0000313" key="2">
    <source>
        <dbReference type="Proteomes" id="UP000815846"/>
    </source>
</evidence>
<organism evidence="1 2">
    <name type="scientific">Colwellia echini</name>
    <dbReference type="NCBI Taxonomy" id="1982103"/>
    <lineage>
        <taxon>Bacteria</taxon>
        <taxon>Pseudomonadati</taxon>
        <taxon>Pseudomonadota</taxon>
        <taxon>Gammaproteobacteria</taxon>
        <taxon>Alteromonadales</taxon>
        <taxon>Colwelliaceae</taxon>
        <taxon>Colwellia</taxon>
    </lineage>
</organism>
<evidence type="ECO:0008006" key="3">
    <source>
        <dbReference type="Google" id="ProtNLM"/>
    </source>
</evidence>
<accession>A0ABY3MYN3</accession>
<keyword evidence="2" id="KW-1185">Reference proteome</keyword>
<comment type="caution">
    <text evidence="1">The sequence shown here is derived from an EMBL/GenBank/DDBJ whole genome shotgun (WGS) entry which is preliminary data.</text>
</comment>
<evidence type="ECO:0000313" key="1">
    <source>
        <dbReference type="EMBL" id="TYK66336.1"/>
    </source>
</evidence>
<name>A0ABY3MYN3_9GAMM</name>
<dbReference type="SUPFAM" id="SSF53850">
    <property type="entry name" value="Periplasmic binding protein-like II"/>
    <property type="match status" value="1"/>
</dbReference>
<reference evidence="1 2" key="1">
    <citation type="submission" date="2019-08" db="EMBL/GenBank/DDBJ databases">
        <title>Microbe sample from Colwellia echini.</title>
        <authorList>
            <person name="Christiansen L."/>
            <person name="Pathiraja D."/>
            <person name="Schultz-Johansen M."/>
            <person name="Choi I.-G."/>
            <person name="Stougaard P."/>
        </authorList>
    </citation>
    <scope>NUCLEOTIDE SEQUENCE [LARGE SCALE GENOMIC DNA]</scope>
    <source>
        <strain evidence="1 2">A3</strain>
    </source>
</reference>